<dbReference type="GO" id="GO:0016592">
    <property type="term" value="C:mediator complex"/>
    <property type="evidence" value="ECO:0007669"/>
    <property type="project" value="TreeGrafter"/>
</dbReference>
<comment type="similarity">
    <text evidence="2">Belongs to the Mediator complex subunit 23 family.</text>
</comment>
<keyword evidence="9" id="KW-1185">Reference proteome</keyword>
<dbReference type="GO" id="GO:0010628">
    <property type="term" value="P:positive regulation of gene expression"/>
    <property type="evidence" value="ECO:0007669"/>
    <property type="project" value="TreeGrafter"/>
</dbReference>
<evidence type="ECO:0000313" key="9">
    <source>
        <dbReference type="Proteomes" id="UP000410492"/>
    </source>
</evidence>
<keyword evidence="5" id="KW-0804">Transcription</keyword>
<keyword evidence="6" id="KW-0539">Nucleus</keyword>
<dbReference type="GO" id="GO:0006357">
    <property type="term" value="P:regulation of transcription by RNA polymerase II"/>
    <property type="evidence" value="ECO:0007669"/>
    <property type="project" value="TreeGrafter"/>
</dbReference>
<dbReference type="Proteomes" id="UP000410492">
    <property type="component" value="Unassembled WGS sequence"/>
</dbReference>
<dbReference type="OrthoDB" id="9982951at2759"/>
<comment type="subcellular location">
    <subcellularLocation>
        <location evidence="1">Nucleus</location>
    </subcellularLocation>
</comment>
<dbReference type="PANTHER" id="PTHR12691:SF10">
    <property type="entry name" value="MEDIATOR OF RNA POLYMERASE II TRANSCRIPTION SUBUNIT 23"/>
    <property type="match status" value="1"/>
</dbReference>
<sequence>MPLVVDQTQSEMKYMDPICDLLYHIKYMFVGDSMKKELEAVVRKLRPQLQLRLRFIAHLTIEEVQAT</sequence>
<evidence type="ECO:0000256" key="3">
    <source>
        <dbReference type="ARBA" id="ARBA00019696"/>
    </source>
</evidence>
<gene>
    <name evidence="8" type="ORF">CALMAC_LOCUS14641</name>
</gene>
<evidence type="ECO:0000256" key="6">
    <source>
        <dbReference type="ARBA" id="ARBA00023242"/>
    </source>
</evidence>
<dbReference type="AlphaFoldDB" id="A0A653D695"/>
<evidence type="ECO:0000256" key="7">
    <source>
        <dbReference type="ARBA" id="ARBA00031961"/>
    </source>
</evidence>
<protein>
    <recommendedName>
        <fullName evidence="3">Mediator of RNA polymerase II transcription subunit 23</fullName>
    </recommendedName>
    <alternativeName>
        <fullName evidence="7">Mediator complex subunit 23</fullName>
    </alternativeName>
</protein>
<evidence type="ECO:0000256" key="5">
    <source>
        <dbReference type="ARBA" id="ARBA00023163"/>
    </source>
</evidence>
<evidence type="ECO:0000256" key="1">
    <source>
        <dbReference type="ARBA" id="ARBA00004123"/>
    </source>
</evidence>
<accession>A0A653D695</accession>
<evidence type="ECO:0000313" key="8">
    <source>
        <dbReference type="EMBL" id="VEN55466.1"/>
    </source>
</evidence>
<dbReference type="PANTHER" id="PTHR12691">
    <property type="entry name" value="MEDIATOR OF RNA POLYMERASE II TRANSCRIPTION SUBUNIT 23"/>
    <property type="match status" value="1"/>
</dbReference>
<organism evidence="8 9">
    <name type="scientific">Callosobruchus maculatus</name>
    <name type="common">Southern cowpea weevil</name>
    <name type="synonym">Pulse bruchid</name>
    <dbReference type="NCBI Taxonomy" id="64391"/>
    <lineage>
        <taxon>Eukaryota</taxon>
        <taxon>Metazoa</taxon>
        <taxon>Ecdysozoa</taxon>
        <taxon>Arthropoda</taxon>
        <taxon>Hexapoda</taxon>
        <taxon>Insecta</taxon>
        <taxon>Pterygota</taxon>
        <taxon>Neoptera</taxon>
        <taxon>Endopterygota</taxon>
        <taxon>Coleoptera</taxon>
        <taxon>Polyphaga</taxon>
        <taxon>Cucujiformia</taxon>
        <taxon>Chrysomeloidea</taxon>
        <taxon>Chrysomelidae</taxon>
        <taxon>Bruchinae</taxon>
        <taxon>Bruchini</taxon>
        <taxon>Callosobruchus</taxon>
    </lineage>
</organism>
<evidence type="ECO:0000256" key="4">
    <source>
        <dbReference type="ARBA" id="ARBA00023015"/>
    </source>
</evidence>
<dbReference type="Pfam" id="PF11573">
    <property type="entry name" value="Med23"/>
    <property type="match status" value="1"/>
</dbReference>
<evidence type="ECO:0000256" key="2">
    <source>
        <dbReference type="ARBA" id="ARBA00010222"/>
    </source>
</evidence>
<name>A0A653D695_CALMS</name>
<keyword evidence="4" id="KW-0805">Transcription regulation</keyword>
<dbReference type="InterPro" id="IPR021629">
    <property type="entry name" value="Mediator_Med23"/>
</dbReference>
<reference evidence="8 9" key="1">
    <citation type="submission" date="2019-01" db="EMBL/GenBank/DDBJ databases">
        <authorList>
            <person name="Sayadi A."/>
        </authorList>
    </citation>
    <scope>NUCLEOTIDE SEQUENCE [LARGE SCALE GENOMIC DNA]</scope>
</reference>
<dbReference type="GO" id="GO:0005667">
    <property type="term" value="C:transcription regulator complex"/>
    <property type="evidence" value="ECO:0007669"/>
    <property type="project" value="TreeGrafter"/>
</dbReference>
<dbReference type="EMBL" id="CAACVG010010299">
    <property type="protein sequence ID" value="VEN55466.1"/>
    <property type="molecule type" value="Genomic_DNA"/>
</dbReference>
<proteinExistence type="inferred from homology"/>